<dbReference type="PROSITE" id="PS00639">
    <property type="entry name" value="THIOL_PROTEASE_HIS"/>
    <property type="match status" value="1"/>
</dbReference>
<evidence type="ECO:0000256" key="4">
    <source>
        <dbReference type="ARBA" id="ARBA00022801"/>
    </source>
</evidence>
<dbReference type="Pfam" id="PF00112">
    <property type="entry name" value="Peptidase_C1"/>
    <property type="match status" value="1"/>
</dbReference>
<dbReference type="SMART" id="SM00645">
    <property type="entry name" value="Pept_C1"/>
    <property type="match status" value="1"/>
</dbReference>
<dbReference type="InterPro" id="IPR013128">
    <property type="entry name" value="Peptidase_C1A"/>
</dbReference>
<dbReference type="PANTHER" id="PTHR12411">
    <property type="entry name" value="CYSTEINE PROTEASE FAMILY C1-RELATED"/>
    <property type="match status" value="1"/>
</dbReference>
<dbReference type="InterPro" id="IPR025661">
    <property type="entry name" value="Pept_asp_AS"/>
</dbReference>
<reference evidence="11" key="1">
    <citation type="submission" date="2025-08" db="UniProtKB">
        <authorList>
            <consortium name="RefSeq"/>
        </authorList>
    </citation>
    <scope>IDENTIFICATION</scope>
    <source>
        <tissue evidence="11">Gonads</tissue>
    </source>
</reference>
<evidence type="ECO:0000256" key="1">
    <source>
        <dbReference type="ARBA" id="ARBA00008455"/>
    </source>
</evidence>
<dbReference type="KEGG" id="soy:115886568"/>
<keyword evidence="3 8" id="KW-0732">Signal</keyword>
<evidence type="ECO:0000256" key="8">
    <source>
        <dbReference type="SAM" id="SignalP"/>
    </source>
</evidence>
<sequence>MNLISNLVLLVSFSVVFAEKLHPLSDEFIAEINSKQSTWKAGRYFDVEDYELAKILATGSKGFKNPENITVKVHDENKDIPESFDARDAWPECAGVIGLIRDQSQCGSCWAFSAAEAMSDRICIHSDAERKTLVSAQDILTCTVGNNCKGGWVENPWFQWNDTGYVTGGLYNRTDQGCKSYFLPSCEDHPHKCIDYVDSPDCIKQCDDTSLDYLSEHTYGLHPNIFVGETQMQLEILKNGPLATSFSVYADFLSYQSGIYQHVSGDFEGSHAVKIIGWGVENDVKYWLIANSWNENWGENGYFRFLRGSNECAIEAYTIAGLPDFTKF</sequence>
<evidence type="ECO:0000259" key="9">
    <source>
        <dbReference type="SMART" id="SM00645"/>
    </source>
</evidence>
<protein>
    <submittedName>
        <fullName evidence="11">Cathepsin B-like</fullName>
    </submittedName>
</protein>
<accession>A0A6J2YET6</accession>
<keyword evidence="6" id="KW-0865">Zymogen</keyword>
<evidence type="ECO:0000313" key="10">
    <source>
        <dbReference type="Proteomes" id="UP000504635"/>
    </source>
</evidence>
<evidence type="ECO:0000256" key="2">
    <source>
        <dbReference type="ARBA" id="ARBA00022670"/>
    </source>
</evidence>
<gene>
    <name evidence="11" type="primary">LOC115886568</name>
</gene>
<dbReference type="InterPro" id="IPR000169">
    <property type="entry name" value="Pept_cys_AS"/>
</dbReference>
<feature type="domain" description="Peptidase C1A papain C-terminal" evidence="9">
    <location>
        <begin position="80"/>
        <end position="322"/>
    </location>
</feature>
<keyword evidence="2" id="KW-0645">Protease</keyword>
<dbReference type="Proteomes" id="UP000504635">
    <property type="component" value="Unplaced"/>
</dbReference>
<evidence type="ECO:0000256" key="5">
    <source>
        <dbReference type="ARBA" id="ARBA00022807"/>
    </source>
</evidence>
<dbReference type="InterPro" id="IPR038765">
    <property type="entry name" value="Papain-like_cys_pep_sf"/>
</dbReference>
<proteinExistence type="inferred from homology"/>
<dbReference type="PROSITE" id="PS00139">
    <property type="entry name" value="THIOL_PROTEASE_CYS"/>
    <property type="match status" value="1"/>
</dbReference>
<organism evidence="10 11">
    <name type="scientific">Sitophilus oryzae</name>
    <name type="common">Rice weevil</name>
    <name type="synonym">Curculio oryzae</name>
    <dbReference type="NCBI Taxonomy" id="7048"/>
    <lineage>
        <taxon>Eukaryota</taxon>
        <taxon>Metazoa</taxon>
        <taxon>Ecdysozoa</taxon>
        <taxon>Arthropoda</taxon>
        <taxon>Hexapoda</taxon>
        <taxon>Insecta</taxon>
        <taxon>Pterygota</taxon>
        <taxon>Neoptera</taxon>
        <taxon>Endopterygota</taxon>
        <taxon>Coleoptera</taxon>
        <taxon>Polyphaga</taxon>
        <taxon>Cucujiformia</taxon>
        <taxon>Curculionidae</taxon>
        <taxon>Dryophthorinae</taxon>
        <taxon>Sitophilus</taxon>
    </lineage>
</organism>
<evidence type="ECO:0000313" key="11">
    <source>
        <dbReference type="RefSeq" id="XP_030761659.1"/>
    </source>
</evidence>
<keyword evidence="10" id="KW-1185">Reference proteome</keyword>
<feature type="chain" id="PRO_5026809285" evidence="8">
    <location>
        <begin position="19"/>
        <end position="328"/>
    </location>
</feature>
<dbReference type="CDD" id="cd02620">
    <property type="entry name" value="Peptidase_C1A_CathepsinB"/>
    <property type="match status" value="1"/>
</dbReference>
<dbReference type="PROSITE" id="PS00640">
    <property type="entry name" value="THIOL_PROTEASE_ASN"/>
    <property type="match status" value="1"/>
</dbReference>
<dbReference type="FunFam" id="3.90.70.10:FF:000031">
    <property type="entry name" value="Cathepsin B"/>
    <property type="match status" value="1"/>
</dbReference>
<dbReference type="AlphaFoldDB" id="A0A6J2YET6"/>
<dbReference type="InterPro" id="IPR012599">
    <property type="entry name" value="Propeptide_C1A"/>
</dbReference>
<keyword evidence="5" id="KW-0788">Thiol protease</keyword>
<dbReference type="GO" id="GO:0004197">
    <property type="term" value="F:cysteine-type endopeptidase activity"/>
    <property type="evidence" value="ECO:0007669"/>
    <property type="project" value="InterPro"/>
</dbReference>
<dbReference type="InterPro" id="IPR025660">
    <property type="entry name" value="Pept_his_AS"/>
</dbReference>
<dbReference type="InterPro" id="IPR000668">
    <property type="entry name" value="Peptidase_C1A_C"/>
</dbReference>
<dbReference type="RefSeq" id="XP_030761659.1">
    <property type="nucleotide sequence ID" value="XM_030905799.1"/>
</dbReference>
<dbReference type="GO" id="GO:0006508">
    <property type="term" value="P:proteolysis"/>
    <property type="evidence" value="ECO:0007669"/>
    <property type="project" value="UniProtKB-KW"/>
</dbReference>
<dbReference type="GeneID" id="115886568"/>
<evidence type="ECO:0000256" key="7">
    <source>
        <dbReference type="ARBA" id="ARBA00023157"/>
    </source>
</evidence>
<keyword evidence="7" id="KW-1015">Disulfide bond</keyword>
<dbReference type="Gene3D" id="3.90.70.10">
    <property type="entry name" value="Cysteine proteinases"/>
    <property type="match status" value="1"/>
</dbReference>
<evidence type="ECO:0000256" key="6">
    <source>
        <dbReference type="ARBA" id="ARBA00023145"/>
    </source>
</evidence>
<feature type="signal peptide" evidence="8">
    <location>
        <begin position="1"/>
        <end position="18"/>
    </location>
</feature>
<dbReference type="OrthoDB" id="640249at2759"/>
<dbReference type="SUPFAM" id="SSF54001">
    <property type="entry name" value="Cysteine proteinases"/>
    <property type="match status" value="1"/>
</dbReference>
<keyword evidence="4" id="KW-0378">Hydrolase</keyword>
<dbReference type="PRINTS" id="PR00705">
    <property type="entry name" value="PAPAIN"/>
</dbReference>
<name>A0A6J2YET6_SITOR</name>
<dbReference type="InParanoid" id="A0A6J2YET6"/>
<comment type="similarity">
    <text evidence="1">Belongs to the peptidase C1 family.</text>
</comment>
<dbReference type="Pfam" id="PF08127">
    <property type="entry name" value="Propeptide_C1"/>
    <property type="match status" value="1"/>
</dbReference>
<evidence type="ECO:0000256" key="3">
    <source>
        <dbReference type="ARBA" id="ARBA00022729"/>
    </source>
</evidence>